<dbReference type="Proteomes" id="UP001529510">
    <property type="component" value="Unassembled WGS sequence"/>
</dbReference>
<feature type="non-terminal residue" evidence="1">
    <location>
        <position position="399"/>
    </location>
</feature>
<dbReference type="EMBL" id="JAMKFB020000020">
    <property type="protein sequence ID" value="KAL0163894.1"/>
    <property type="molecule type" value="Genomic_DNA"/>
</dbReference>
<proteinExistence type="predicted"/>
<evidence type="ECO:0000313" key="2">
    <source>
        <dbReference type="Proteomes" id="UP001529510"/>
    </source>
</evidence>
<evidence type="ECO:0000313" key="1">
    <source>
        <dbReference type="EMBL" id="KAL0163894.1"/>
    </source>
</evidence>
<feature type="non-terminal residue" evidence="1">
    <location>
        <position position="1"/>
    </location>
</feature>
<protein>
    <submittedName>
        <fullName evidence="1">Uncharacterized protein</fullName>
    </submittedName>
</protein>
<sequence length="399" mass="42384">GYSVMPRVEQALASYLSPGTALSLKAPTLPSKPLQTTLALVGKGYTAVGQAGACLHTMSVLQAYQADLLKKLEEDKEIKMTSLSLGEPLICLSAPPRRPPVPLGGLLQLWLTLSDMKEKDRVFLLDAPLGPSGLFVNTVNSVVARKQAAVFQWYLPHCSLTPTPGALSRGLPRRKSERRPVIYCEAVSTTAGSDGSTPTVVAQEQGVLPEGKPISLDQGHAAMPTCLGHLEEALVPVSGPGAGSSLSPCNASDGHALTGWGAVISGHPARGLWSGPHLTLHINSLEMLAVFRALKHFLPDLRDRHVLVCTNNTAVVYYINHQGGLRSRPLYKLAHLDPCVVPGQNPLAKGSSCPWASQHGSRHPVEAGAEARGMDASPQGGEAVWRVFDQAQETSQCPL</sequence>
<name>A0ABD0NPM5_CIRMR</name>
<keyword evidence="2" id="KW-1185">Reference proteome</keyword>
<accession>A0ABD0NPM5</accession>
<organism evidence="1 2">
    <name type="scientific">Cirrhinus mrigala</name>
    <name type="common">Mrigala</name>
    <dbReference type="NCBI Taxonomy" id="683832"/>
    <lineage>
        <taxon>Eukaryota</taxon>
        <taxon>Metazoa</taxon>
        <taxon>Chordata</taxon>
        <taxon>Craniata</taxon>
        <taxon>Vertebrata</taxon>
        <taxon>Euteleostomi</taxon>
        <taxon>Actinopterygii</taxon>
        <taxon>Neopterygii</taxon>
        <taxon>Teleostei</taxon>
        <taxon>Ostariophysi</taxon>
        <taxon>Cypriniformes</taxon>
        <taxon>Cyprinidae</taxon>
        <taxon>Labeoninae</taxon>
        <taxon>Labeonini</taxon>
        <taxon>Cirrhinus</taxon>
    </lineage>
</organism>
<dbReference type="CDD" id="cd09275">
    <property type="entry name" value="RNase_HI_RT_DIRS1"/>
    <property type="match status" value="1"/>
</dbReference>
<comment type="caution">
    <text evidence="1">The sequence shown here is derived from an EMBL/GenBank/DDBJ whole genome shotgun (WGS) entry which is preliminary data.</text>
</comment>
<gene>
    <name evidence="1" type="ORF">M9458_039647</name>
</gene>
<reference evidence="1 2" key="1">
    <citation type="submission" date="2024-05" db="EMBL/GenBank/DDBJ databases">
        <title>Genome sequencing and assembly of Indian major carp, Cirrhinus mrigala (Hamilton, 1822).</title>
        <authorList>
            <person name="Mohindra V."/>
            <person name="Chowdhury L.M."/>
            <person name="Lal K."/>
            <person name="Jena J.K."/>
        </authorList>
    </citation>
    <scope>NUCLEOTIDE SEQUENCE [LARGE SCALE GENOMIC DNA]</scope>
    <source>
        <strain evidence="1">CM1030</strain>
        <tissue evidence="1">Blood</tissue>
    </source>
</reference>
<dbReference type="AlphaFoldDB" id="A0ABD0NPM5"/>